<organism evidence="10 11">
    <name type="scientific">Symbiodinium natans</name>
    <dbReference type="NCBI Taxonomy" id="878477"/>
    <lineage>
        <taxon>Eukaryota</taxon>
        <taxon>Sar</taxon>
        <taxon>Alveolata</taxon>
        <taxon>Dinophyceae</taxon>
        <taxon>Suessiales</taxon>
        <taxon>Symbiodiniaceae</taxon>
        <taxon>Symbiodinium</taxon>
    </lineage>
</organism>
<proteinExistence type="inferred from homology"/>
<name>A0A812U1N4_9DINO</name>
<keyword evidence="5" id="KW-0235">DNA replication</keyword>
<evidence type="ECO:0000256" key="4">
    <source>
        <dbReference type="ARBA" id="ARBA00022695"/>
    </source>
</evidence>
<dbReference type="InterPro" id="IPR019760">
    <property type="entry name" value="DNA-dir_DNA_pol_A_CS"/>
</dbReference>
<evidence type="ECO:0000256" key="8">
    <source>
        <dbReference type="ARBA" id="ARBA00049244"/>
    </source>
</evidence>
<dbReference type="EMBL" id="CAJNDS010002624">
    <property type="protein sequence ID" value="CAE7548588.1"/>
    <property type="molecule type" value="Genomic_DNA"/>
</dbReference>
<dbReference type="OrthoDB" id="348430at2759"/>
<dbReference type="PANTHER" id="PTHR10133:SF27">
    <property type="entry name" value="DNA POLYMERASE NU"/>
    <property type="match status" value="1"/>
</dbReference>
<keyword evidence="4" id="KW-0548">Nucleotidyltransferase</keyword>
<comment type="catalytic activity">
    <reaction evidence="8">
        <text>DNA(n) + a 2'-deoxyribonucleoside 5'-triphosphate = DNA(n+1) + diphosphate</text>
        <dbReference type="Rhea" id="RHEA:22508"/>
        <dbReference type="Rhea" id="RHEA-COMP:17339"/>
        <dbReference type="Rhea" id="RHEA-COMP:17340"/>
        <dbReference type="ChEBI" id="CHEBI:33019"/>
        <dbReference type="ChEBI" id="CHEBI:61560"/>
        <dbReference type="ChEBI" id="CHEBI:173112"/>
        <dbReference type="EC" id="2.7.7.7"/>
    </reaction>
</comment>
<evidence type="ECO:0000259" key="9">
    <source>
        <dbReference type="SMART" id="SM00482"/>
    </source>
</evidence>
<dbReference type="PROSITE" id="PS00447">
    <property type="entry name" value="DNA_POLYMERASE_A"/>
    <property type="match status" value="1"/>
</dbReference>
<reference evidence="10" key="1">
    <citation type="submission" date="2021-02" db="EMBL/GenBank/DDBJ databases">
        <authorList>
            <person name="Dougan E. K."/>
            <person name="Rhodes N."/>
            <person name="Thang M."/>
            <person name="Chan C."/>
        </authorList>
    </citation>
    <scope>NUCLEOTIDE SEQUENCE</scope>
</reference>
<comment type="similarity">
    <text evidence="1">Belongs to the DNA polymerase type-A family.</text>
</comment>
<dbReference type="PRINTS" id="PR00868">
    <property type="entry name" value="DNAPOLI"/>
</dbReference>
<sequence length="417" mass="45977">MYSWRYRWLPGICAELQRHRDIRRVSARENNAFFDDGERRWSPTAVNGDPKMGIHGLGYTQSAPNVTQVMVLGRTVAGYFISQVDRLCRTMSPMPLRRDAEGDASSRLTSTLDGLDYRTWKLPVPDSYDPLAGAVTGRMTCANPNLQSSPRMEEFRGLFRAGLRPGWDWLVQGDFSQIELRVLAELAEDEQMQGIFAAGEDLHATTAALLSGVAPAEVSSQQRQFAKAVNFGLVYGQSAEGLQKSAENSYGIELSYAEACRARQGFLAAYPAVAEWQQRQRDLAMRGAEVRTKGGRPACHLVEQWKDLQGGHCDASSSGRLQREAINFPVQGTAAEVMMACLESLHAFLQRASATVRLVCVVHDEFLLECADPAAAEEAVGALREAMEDAWRRLFPGAVLGATGISVRKGLSWSELK</sequence>
<dbReference type="SUPFAM" id="SSF56672">
    <property type="entry name" value="DNA/RNA polymerases"/>
    <property type="match status" value="1"/>
</dbReference>
<dbReference type="EC" id="2.7.7.7" evidence="2"/>
<accession>A0A812U1N4</accession>
<protein>
    <recommendedName>
        <fullName evidence="2">DNA-directed DNA polymerase</fullName>
        <ecNumber evidence="2">2.7.7.7</ecNumber>
    </recommendedName>
</protein>
<dbReference type="PANTHER" id="PTHR10133">
    <property type="entry name" value="DNA POLYMERASE I"/>
    <property type="match status" value="1"/>
</dbReference>
<feature type="domain" description="DNA-directed DNA polymerase family A palm" evidence="9">
    <location>
        <begin position="153"/>
        <end position="374"/>
    </location>
</feature>
<dbReference type="GO" id="GO:0003677">
    <property type="term" value="F:DNA binding"/>
    <property type="evidence" value="ECO:0007669"/>
    <property type="project" value="UniProtKB-KW"/>
</dbReference>
<dbReference type="Pfam" id="PF00476">
    <property type="entry name" value="DNA_pol_A"/>
    <property type="match status" value="1"/>
</dbReference>
<evidence type="ECO:0000256" key="6">
    <source>
        <dbReference type="ARBA" id="ARBA00022932"/>
    </source>
</evidence>
<evidence type="ECO:0000256" key="3">
    <source>
        <dbReference type="ARBA" id="ARBA00022679"/>
    </source>
</evidence>
<dbReference type="InterPro" id="IPR043502">
    <property type="entry name" value="DNA/RNA_pol_sf"/>
</dbReference>
<dbReference type="InterPro" id="IPR001098">
    <property type="entry name" value="DNA-dir_DNA_pol_A_palm_dom"/>
</dbReference>
<evidence type="ECO:0000256" key="1">
    <source>
        <dbReference type="ARBA" id="ARBA00007705"/>
    </source>
</evidence>
<keyword evidence="11" id="KW-1185">Reference proteome</keyword>
<keyword evidence="6" id="KW-0239">DNA-directed DNA polymerase</keyword>
<evidence type="ECO:0000313" key="11">
    <source>
        <dbReference type="Proteomes" id="UP000604046"/>
    </source>
</evidence>
<evidence type="ECO:0000256" key="7">
    <source>
        <dbReference type="ARBA" id="ARBA00023125"/>
    </source>
</evidence>
<evidence type="ECO:0000313" key="10">
    <source>
        <dbReference type="EMBL" id="CAE7548588.1"/>
    </source>
</evidence>
<keyword evidence="3" id="KW-0808">Transferase</keyword>
<dbReference type="Proteomes" id="UP000604046">
    <property type="component" value="Unassembled WGS sequence"/>
</dbReference>
<comment type="caution">
    <text evidence="10">The sequence shown here is derived from an EMBL/GenBank/DDBJ whole genome shotgun (WGS) entry which is preliminary data.</text>
</comment>
<dbReference type="AlphaFoldDB" id="A0A812U1N4"/>
<dbReference type="GO" id="GO:0006302">
    <property type="term" value="P:double-strand break repair"/>
    <property type="evidence" value="ECO:0007669"/>
    <property type="project" value="TreeGrafter"/>
</dbReference>
<dbReference type="SMART" id="SM00482">
    <property type="entry name" value="POLAc"/>
    <property type="match status" value="1"/>
</dbReference>
<gene>
    <name evidence="10" type="primary">polA</name>
    <name evidence="10" type="ORF">SNAT2548_LOCUS30790</name>
</gene>
<evidence type="ECO:0000256" key="2">
    <source>
        <dbReference type="ARBA" id="ARBA00012417"/>
    </source>
</evidence>
<dbReference type="Gene3D" id="3.30.70.370">
    <property type="match status" value="1"/>
</dbReference>
<keyword evidence="7" id="KW-0238">DNA-binding</keyword>
<dbReference type="GO" id="GO:0003887">
    <property type="term" value="F:DNA-directed DNA polymerase activity"/>
    <property type="evidence" value="ECO:0007669"/>
    <property type="project" value="UniProtKB-KW"/>
</dbReference>
<dbReference type="Gene3D" id="1.10.150.20">
    <property type="entry name" value="5' to 3' exonuclease, C-terminal subdomain"/>
    <property type="match status" value="1"/>
</dbReference>
<dbReference type="InterPro" id="IPR002298">
    <property type="entry name" value="DNA_polymerase_A"/>
</dbReference>
<evidence type="ECO:0000256" key="5">
    <source>
        <dbReference type="ARBA" id="ARBA00022705"/>
    </source>
</evidence>
<dbReference type="GO" id="GO:0006261">
    <property type="term" value="P:DNA-templated DNA replication"/>
    <property type="evidence" value="ECO:0007669"/>
    <property type="project" value="InterPro"/>
</dbReference>